<evidence type="ECO:0000313" key="3">
    <source>
        <dbReference type="Proteomes" id="UP000630135"/>
    </source>
</evidence>
<evidence type="ECO:0008006" key="5">
    <source>
        <dbReference type="Google" id="ProtNLM"/>
    </source>
</evidence>
<dbReference type="Gene3D" id="3.40.50.10140">
    <property type="entry name" value="Toll/interleukin-1 receptor homology (TIR) domain"/>
    <property type="match status" value="1"/>
</dbReference>
<comment type="caution">
    <text evidence="1">The sequence shown here is derived from an EMBL/GenBank/DDBJ whole genome shotgun (WGS) entry which is preliminary data.</text>
</comment>
<evidence type="ECO:0000313" key="1">
    <source>
        <dbReference type="EMBL" id="GGI83258.1"/>
    </source>
</evidence>
<evidence type="ECO:0000313" key="2">
    <source>
        <dbReference type="EMBL" id="GGP29675.1"/>
    </source>
</evidence>
<dbReference type="InterPro" id="IPR035897">
    <property type="entry name" value="Toll_tir_struct_dom_sf"/>
</dbReference>
<accession>A0AAV4K5M6</accession>
<reference evidence="1" key="2">
    <citation type="journal article" date="2014" name="Int. J. Syst. Evol. Microbiol.">
        <title>Complete genome sequence of Corynebacterium casei LMG S-19264T (=DSM 44701T), isolated from a smear-ripened cheese.</title>
        <authorList>
            <consortium name="US DOE Joint Genome Institute (JGI-PGF)"/>
            <person name="Walter F."/>
            <person name="Albersmeier A."/>
            <person name="Kalinowski J."/>
            <person name="Ruckert C."/>
        </authorList>
    </citation>
    <scope>NUCLEOTIDE SEQUENCE</scope>
    <source>
        <strain evidence="1">CGMCC 1.8885</strain>
    </source>
</reference>
<dbReference type="EMBL" id="BMLZ01000013">
    <property type="protein sequence ID" value="GGP29675.1"/>
    <property type="molecule type" value="Genomic_DNA"/>
</dbReference>
<sequence length="464" mass="53291">MLTPGRGIVIEGSSGVGKTSCVKRIIGTELRDFVILSGKKPDDVEKLAAISPGRNFGKIVVDDFHDLNDETKKAISNTMKTIADDEEENNRLVIIGINRAGIPLIEFTKDLAARIDMYKINRVDDEKIAELITLGEDALNISFEAKEDIIADSHGCYSIVQNICNKICIESKIRQTVQGERSLIKTNLYDIKEDMMEAFDRAYKGIARKFAIGPSYSPEGRAPYLHILYWLAKSDDWTINLQEKADSDARLRQSLRPLINNKLQIFMDKNPEFGDLIYFDNNTKTVSVENPRFMYFIKNIPWNAFAKEIGYSMEFESAYDIALSFAGTDRELAESIFKTLDARNLSIFYDFNEQSRITGEDVERYLAPIYRSEAKFIVPILGRDYPRRLWTKFETEQFKDRFKDGSIIPLRTLDSDDFMIPNLGKVGGLFYDRTKNFEVQVEDICQTLITRVRQYRRDHARISK</sequence>
<name>A0AAV4K5M6_9DEIO</name>
<dbReference type="AlphaFoldDB" id="A0AAV4K5M6"/>
<gene>
    <name evidence="2" type="ORF">GCM10008021_13260</name>
    <name evidence="1" type="ORF">GCM10010914_16890</name>
</gene>
<keyword evidence="3" id="KW-1185">Reference proteome</keyword>
<dbReference type="EMBL" id="BMMA01000014">
    <property type="protein sequence ID" value="GGI83258.1"/>
    <property type="molecule type" value="Genomic_DNA"/>
</dbReference>
<dbReference type="SUPFAM" id="SSF52540">
    <property type="entry name" value="P-loop containing nucleoside triphosphate hydrolases"/>
    <property type="match status" value="1"/>
</dbReference>
<reference evidence="1" key="4">
    <citation type="submission" date="2023-08" db="EMBL/GenBank/DDBJ databases">
        <authorList>
            <person name="Sun Q."/>
            <person name="Zhou Y."/>
        </authorList>
    </citation>
    <scope>NUCLEOTIDE SEQUENCE</scope>
    <source>
        <strain evidence="2">CGMCC 1.8884</strain>
        <strain evidence="1">CGMCC 1.8885</strain>
    </source>
</reference>
<dbReference type="Proteomes" id="UP000630135">
    <property type="component" value="Unassembled WGS sequence"/>
</dbReference>
<dbReference type="Proteomes" id="UP000652720">
    <property type="component" value="Unassembled WGS sequence"/>
</dbReference>
<protein>
    <recommendedName>
        <fullName evidence="5">TIR domain-containing protein</fullName>
    </recommendedName>
</protein>
<evidence type="ECO:0000313" key="4">
    <source>
        <dbReference type="Proteomes" id="UP000652720"/>
    </source>
</evidence>
<reference evidence="2" key="1">
    <citation type="journal article" date="2014" name="Int. J. Syst. Evol. Microbiol.">
        <title>Complete genome of a new Firmicutes species belonging to the dominant human colonic microbiota ('Ruminococcus bicirculans') reveals two chromosomes and a selective capacity to utilize plant glucans.</title>
        <authorList>
            <consortium name="NISC Comparative Sequencing Program"/>
            <person name="Wegmann U."/>
            <person name="Louis P."/>
            <person name="Goesmann A."/>
            <person name="Henrissat B."/>
            <person name="Duncan S.H."/>
            <person name="Flint H.J."/>
        </authorList>
    </citation>
    <scope>NUCLEOTIDE SEQUENCE</scope>
    <source>
        <strain evidence="2">CGMCC 1.8884</strain>
    </source>
</reference>
<reference evidence="3" key="3">
    <citation type="journal article" date="2019" name="Int. J. Syst. Evol. Microbiol.">
        <title>The Global Catalogue of Microorganisms (GCM) 10K type strain sequencing project: providing services to taxonomists for standard genome sequencing and annotation.</title>
        <authorList>
            <consortium name="The Broad Institute Genomics Platform"/>
            <consortium name="The Broad Institute Genome Sequencing Center for Infectious Disease"/>
            <person name="Wu L."/>
            <person name="Ma J."/>
        </authorList>
    </citation>
    <scope>NUCLEOTIDE SEQUENCE [LARGE SCALE GENOMIC DNA]</scope>
    <source>
        <strain evidence="3">CGMCC 1.8884</strain>
    </source>
</reference>
<dbReference type="SUPFAM" id="SSF52200">
    <property type="entry name" value="Toll/Interleukin receptor TIR domain"/>
    <property type="match status" value="1"/>
</dbReference>
<organism evidence="1 4">
    <name type="scientific">Deinococcus wulumuqiensis</name>
    <dbReference type="NCBI Taxonomy" id="980427"/>
    <lineage>
        <taxon>Bacteria</taxon>
        <taxon>Thermotogati</taxon>
        <taxon>Deinococcota</taxon>
        <taxon>Deinococci</taxon>
        <taxon>Deinococcales</taxon>
        <taxon>Deinococcaceae</taxon>
        <taxon>Deinococcus</taxon>
    </lineage>
</organism>
<dbReference type="InterPro" id="IPR027417">
    <property type="entry name" value="P-loop_NTPase"/>
</dbReference>
<dbReference type="GO" id="GO:0007165">
    <property type="term" value="P:signal transduction"/>
    <property type="evidence" value="ECO:0007669"/>
    <property type="project" value="InterPro"/>
</dbReference>
<proteinExistence type="predicted"/>